<dbReference type="EMBL" id="FOOI01000018">
    <property type="protein sequence ID" value="SFH45395.1"/>
    <property type="molecule type" value="Genomic_DNA"/>
</dbReference>
<name>A0A1I3A684_9ACTN</name>
<dbReference type="OrthoDB" id="9796766at2"/>
<feature type="region of interest" description="Disordered" evidence="1">
    <location>
        <begin position="1"/>
        <end position="22"/>
    </location>
</feature>
<protein>
    <submittedName>
        <fullName evidence="3">Phytanoyl-CoA dioxygenase (PhyH)</fullName>
    </submittedName>
</protein>
<dbReference type="STRING" id="504797.SAMN05421678_11858"/>
<reference evidence="2 5" key="2">
    <citation type="submission" date="2020-07" db="EMBL/GenBank/DDBJ databases">
        <title>Sequencing the genomes of 1000 actinobacteria strains.</title>
        <authorList>
            <person name="Klenk H.-P."/>
        </authorList>
    </citation>
    <scope>NUCLEOTIDE SEQUENCE [LARGE SCALE GENOMIC DNA]</scope>
    <source>
        <strain evidence="2 5">DSM 45117</strain>
    </source>
</reference>
<evidence type="ECO:0000313" key="5">
    <source>
        <dbReference type="Proteomes" id="UP000533017"/>
    </source>
</evidence>
<dbReference type="EMBL" id="JACBZA010000001">
    <property type="protein sequence ID" value="NYH85328.1"/>
    <property type="molecule type" value="Genomic_DNA"/>
</dbReference>
<reference evidence="3 4" key="1">
    <citation type="submission" date="2016-10" db="EMBL/GenBank/DDBJ databases">
        <authorList>
            <person name="de Groot N.N."/>
        </authorList>
    </citation>
    <scope>NUCLEOTIDE SEQUENCE [LARGE SCALE GENOMIC DNA]</scope>
    <source>
        <strain evidence="3 4">CPCC 202808</strain>
    </source>
</reference>
<dbReference type="Pfam" id="PF05721">
    <property type="entry name" value="PhyH"/>
    <property type="match status" value="1"/>
</dbReference>
<evidence type="ECO:0000313" key="2">
    <source>
        <dbReference type="EMBL" id="NYH85328.1"/>
    </source>
</evidence>
<proteinExistence type="predicted"/>
<dbReference type="Proteomes" id="UP000199052">
    <property type="component" value="Unassembled WGS sequence"/>
</dbReference>
<feature type="region of interest" description="Disordered" evidence="1">
    <location>
        <begin position="121"/>
        <end position="143"/>
    </location>
</feature>
<dbReference type="Proteomes" id="UP000533017">
    <property type="component" value="Unassembled WGS sequence"/>
</dbReference>
<dbReference type="PANTHER" id="PTHR20883">
    <property type="entry name" value="PHYTANOYL-COA DIOXYGENASE DOMAIN CONTAINING 1"/>
    <property type="match status" value="1"/>
</dbReference>
<organism evidence="3 4">
    <name type="scientific">Actinopolymorpha cephalotaxi</name>
    <dbReference type="NCBI Taxonomy" id="504797"/>
    <lineage>
        <taxon>Bacteria</taxon>
        <taxon>Bacillati</taxon>
        <taxon>Actinomycetota</taxon>
        <taxon>Actinomycetes</taxon>
        <taxon>Propionibacteriales</taxon>
        <taxon>Actinopolymorphaceae</taxon>
        <taxon>Actinopolymorpha</taxon>
    </lineage>
</organism>
<keyword evidence="5" id="KW-1185">Reference proteome</keyword>
<accession>A0A1I3A684</accession>
<dbReference type="InterPro" id="IPR008775">
    <property type="entry name" value="Phytyl_CoA_dOase-like"/>
</dbReference>
<keyword evidence="3" id="KW-0223">Dioxygenase</keyword>
<dbReference type="GO" id="GO:0005506">
    <property type="term" value="F:iron ion binding"/>
    <property type="evidence" value="ECO:0007669"/>
    <property type="project" value="UniProtKB-ARBA"/>
</dbReference>
<dbReference type="SUPFAM" id="SSF51197">
    <property type="entry name" value="Clavaminate synthase-like"/>
    <property type="match status" value="1"/>
</dbReference>
<dbReference type="AlphaFoldDB" id="A0A1I3A684"/>
<dbReference type="GO" id="GO:0016706">
    <property type="term" value="F:2-oxoglutarate-dependent dioxygenase activity"/>
    <property type="evidence" value="ECO:0007669"/>
    <property type="project" value="UniProtKB-ARBA"/>
</dbReference>
<evidence type="ECO:0000313" key="4">
    <source>
        <dbReference type="Proteomes" id="UP000199052"/>
    </source>
</evidence>
<gene>
    <name evidence="2" type="ORF">FHR37_004179</name>
    <name evidence="3" type="ORF">SAMN05421678_11858</name>
</gene>
<dbReference type="RefSeq" id="WP_092888268.1">
    <property type="nucleotide sequence ID" value="NZ_FOOI01000018.1"/>
</dbReference>
<dbReference type="PANTHER" id="PTHR20883:SF48">
    <property type="entry name" value="ECTOINE DIOXYGENASE"/>
    <property type="match status" value="1"/>
</dbReference>
<keyword evidence="3" id="KW-0560">Oxidoreductase</keyword>
<evidence type="ECO:0000313" key="3">
    <source>
        <dbReference type="EMBL" id="SFH45395.1"/>
    </source>
</evidence>
<dbReference type="Gene3D" id="2.60.120.620">
    <property type="entry name" value="q2cbj1_9rhob like domain"/>
    <property type="match status" value="1"/>
</dbReference>
<evidence type="ECO:0000256" key="1">
    <source>
        <dbReference type="SAM" id="MobiDB-lite"/>
    </source>
</evidence>
<sequence>MTTTPQKATDEQPSVGDAAERPRLTPAQRLHLDVYGFVLLENVLTQHEIARIKDALYRLKAEPDLAARGVYVNSRSAHFLSIGHLVEYDQALLDYAAHPALVPLVEELVGGRVRLEESEAIINRRDPEAPDEPGPASGSRNRVQPLGFHTGARHGWGTYSADHHFHCLFVKTLAYLTDVGPDDGGTAVIPGSHRLGWPEQDIIDAAREDDRLIHQVEASAGSVLLFAESLVHSSTAVRGDRERAVMICGYTPPMMRVWPGNEPSPEFVASLPEHQRPLLGGGDSWPWGR</sequence>